<dbReference type="Pfam" id="PF13730">
    <property type="entry name" value="HTH_36"/>
    <property type="match status" value="1"/>
</dbReference>
<comment type="caution">
    <text evidence="1">The sequence shown here is derived from an EMBL/GenBank/DDBJ whole genome shotgun (WGS) entry which is preliminary data.</text>
</comment>
<organism evidence="1 3">
    <name type="scientific">Alkalithermobacter thermoalcaliphilus JW-YL-7 = DSM 7308</name>
    <dbReference type="NCBI Taxonomy" id="1121328"/>
    <lineage>
        <taxon>Bacteria</taxon>
        <taxon>Bacillati</taxon>
        <taxon>Bacillota</taxon>
        <taxon>Clostridia</taxon>
        <taxon>Peptostreptococcales</taxon>
        <taxon>Tepidibacteraceae</taxon>
        <taxon>Alkalithermobacter</taxon>
    </lineage>
</organism>
<keyword evidence="4" id="KW-1185">Reference proteome</keyword>
<dbReference type="Proteomes" id="UP000092605">
    <property type="component" value="Unassembled WGS sequence"/>
</dbReference>
<dbReference type="AlphaFoldDB" id="A0A150FR18"/>
<name>A0A150FR18_CLOPD</name>
<dbReference type="PATRIC" id="fig|1121328.3.peg.1123"/>
<evidence type="ECO:0000313" key="2">
    <source>
        <dbReference type="EMBL" id="SHL12713.1"/>
    </source>
</evidence>
<dbReference type="EMBL" id="FRBG01000012">
    <property type="protein sequence ID" value="SHL12713.1"/>
    <property type="molecule type" value="Genomic_DNA"/>
</dbReference>
<dbReference type="InterPro" id="IPR036388">
    <property type="entry name" value="WH-like_DNA-bd_sf"/>
</dbReference>
<reference evidence="1 3" key="1">
    <citation type="submission" date="2016-02" db="EMBL/GenBank/DDBJ databases">
        <title>Draft genome sequence for Clostridium paradoxum JW-YL-7.</title>
        <authorList>
            <person name="Utturkar S.M."/>
            <person name="Lancaster A."/>
            <person name="Poole F.L."/>
            <person name="Adams M.W."/>
            <person name="Brown S.D."/>
        </authorList>
    </citation>
    <scope>NUCLEOTIDE SEQUENCE [LARGE SCALE GENOMIC DNA]</scope>
    <source>
        <strain evidence="1 3">JW-YL-7</strain>
    </source>
</reference>
<proteinExistence type="predicted"/>
<evidence type="ECO:0000313" key="4">
    <source>
        <dbReference type="Proteomes" id="UP000323392"/>
    </source>
</evidence>
<gene>
    <name evidence="1" type="ORF">JWYL7_1114</name>
    <name evidence="2" type="ORF">SAMN05661008_01501</name>
</gene>
<dbReference type="OrthoDB" id="1883334at2"/>
<dbReference type="EMBL" id="LSFY01000001">
    <property type="protein sequence ID" value="KXZ40039.1"/>
    <property type="molecule type" value="Genomic_DNA"/>
</dbReference>
<dbReference type="STRING" id="1121328.JWYL7_1114"/>
<reference evidence="2 4" key="2">
    <citation type="submission" date="2016-11" db="EMBL/GenBank/DDBJ databases">
        <authorList>
            <person name="Varghese N."/>
            <person name="Submissions S."/>
        </authorList>
    </citation>
    <scope>NUCLEOTIDE SEQUENCE [LARGE SCALE GENOMIC DNA]</scope>
    <source>
        <strain evidence="2 4">DSM 7308</strain>
    </source>
</reference>
<dbReference type="RefSeq" id="WP_066070235.1">
    <property type="nucleotide sequence ID" value="NZ_FRBG01000012.1"/>
</dbReference>
<evidence type="ECO:0000313" key="3">
    <source>
        <dbReference type="Proteomes" id="UP000092605"/>
    </source>
</evidence>
<protein>
    <submittedName>
        <fullName evidence="2">Helix-turn-helix domain-containing protein</fullName>
    </submittedName>
</protein>
<evidence type="ECO:0000313" key="1">
    <source>
        <dbReference type="EMBL" id="KXZ40039.1"/>
    </source>
</evidence>
<dbReference type="Proteomes" id="UP000323392">
    <property type="component" value="Unassembled WGS sequence"/>
</dbReference>
<sequence>MSIEVRREWHYTIVENHVLKSDISPHAKLLYVILCMYSNKEKECFPSYETLLINTGIKSRATLAKAIKQLKDVGILEVINRQKENASNIYIIKDNPVQNLNKASSINELGLVQNLNKASSPNEHELKTYNKNQKKLKLYNNKESVVDLKIKKVKEIIKEDLTDKEISSILKAAKNDIELIKEKYEIAKKNNYKNLVAFLIKAIKDNYAAPISNKVTKFHNFEQRTSRYTADELERIILDNQKRWEKCEVK</sequence>
<accession>A0A150FR18</accession>
<dbReference type="Gene3D" id="1.10.10.10">
    <property type="entry name" value="Winged helix-like DNA-binding domain superfamily/Winged helix DNA-binding domain"/>
    <property type="match status" value="1"/>
</dbReference>